<dbReference type="InterPro" id="IPR001091">
    <property type="entry name" value="RM_Methyltransferase"/>
</dbReference>
<evidence type="ECO:0000313" key="8">
    <source>
        <dbReference type="EMBL" id="SEB56708.1"/>
    </source>
</evidence>
<dbReference type="InterPro" id="IPR036086">
    <property type="entry name" value="ParB/Sulfiredoxin_sf"/>
</dbReference>
<accession>A0A1H4KF64</accession>
<dbReference type="Pfam" id="PF02195">
    <property type="entry name" value="ParB_N"/>
    <property type="match status" value="1"/>
</dbReference>
<evidence type="ECO:0000256" key="4">
    <source>
        <dbReference type="ARBA" id="ARBA00047942"/>
    </source>
</evidence>
<dbReference type="GO" id="GO:0032259">
    <property type="term" value="P:methylation"/>
    <property type="evidence" value="ECO:0007669"/>
    <property type="project" value="UniProtKB-KW"/>
</dbReference>
<evidence type="ECO:0000313" key="9">
    <source>
        <dbReference type="Proteomes" id="UP000199064"/>
    </source>
</evidence>
<feature type="region of interest" description="Disordered" evidence="6">
    <location>
        <begin position="137"/>
        <end position="156"/>
    </location>
</feature>
<dbReference type="InterPro" id="IPR029063">
    <property type="entry name" value="SAM-dependent_MTases_sf"/>
</dbReference>
<comment type="similarity">
    <text evidence="1 5">Belongs to the N(4)/N(6)-methyltransferase family.</text>
</comment>
<evidence type="ECO:0000256" key="6">
    <source>
        <dbReference type="SAM" id="MobiDB-lite"/>
    </source>
</evidence>
<dbReference type="EC" id="2.1.1.-" evidence="5"/>
<keyword evidence="3" id="KW-0808">Transferase</keyword>
<dbReference type="SUPFAM" id="SSF110849">
    <property type="entry name" value="ParB/Sulfiredoxin"/>
    <property type="match status" value="1"/>
</dbReference>
<evidence type="ECO:0000256" key="3">
    <source>
        <dbReference type="ARBA" id="ARBA00022679"/>
    </source>
</evidence>
<dbReference type="GO" id="GO:0003677">
    <property type="term" value="F:DNA binding"/>
    <property type="evidence" value="ECO:0007669"/>
    <property type="project" value="InterPro"/>
</dbReference>
<dbReference type="Pfam" id="PF01555">
    <property type="entry name" value="N6_N4_Mtase"/>
    <property type="match status" value="1"/>
</dbReference>
<organism evidence="8 9">
    <name type="scientific">Nitratireductor aquibiodomus</name>
    <dbReference type="NCBI Taxonomy" id="204799"/>
    <lineage>
        <taxon>Bacteria</taxon>
        <taxon>Pseudomonadati</taxon>
        <taxon>Pseudomonadota</taxon>
        <taxon>Alphaproteobacteria</taxon>
        <taxon>Hyphomicrobiales</taxon>
        <taxon>Phyllobacteriaceae</taxon>
        <taxon>Nitratireductor</taxon>
    </lineage>
</organism>
<dbReference type="AlphaFoldDB" id="A0A1H4KF64"/>
<feature type="domain" description="ParB-like N-terminal" evidence="7">
    <location>
        <begin position="8"/>
        <end position="94"/>
    </location>
</feature>
<dbReference type="Gene3D" id="3.40.50.150">
    <property type="entry name" value="Vaccinia Virus protein VP39"/>
    <property type="match status" value="1"/>
</dbReference>
<dbReference type="Proteomes" id="UP000199064">
    <property type="component" value="Unassembled WGS sequence"/>
</dbReference>
<evidence type="ECO:0000256" key="2">
    <source>
        <dbReference type="ARBA" id="ARBA00022603"/>
    </source>
</evidence>
<dbReference type="InterPro" id="IPR015840">
    <property type="entry name" value="DNA_MeTrfase_ParB"/>
</dbReference>
<dbReference type="GO" id="GO:0008170">
    <property type="term" value="F:N-methyltransferase activity"/>
    <property type="evidence" value="ECO:0007669"/>
    <property type="project" value="InterPro"/>
</dbReference>
<dbReference type="Gene3D" id="3.90.1530.10">
    <property type="entry name" value="Conserved hypothetical protein from pyrococcus furiosus pfu- 392566-001, ParB domain"/>
    <property type="match status" value="1"/>
</dbReference>
<dbReference type="PIRSF" id="PIRSF036758">
    <property type="entry name" value="Aden_M_ParB"/>
    <property type="match status" value="1"/>
</dbReference>
<dbReference type="GO" id="GO:0009007">
    <property type="term" value="F:site-specific DNA-methyltransferase (adenine-specific) activity"/>
    <property type="evidence" value="ECO:0007669"/>
    <property type="project" value="UniProtKB-EC"/>
</dbReference>
<keyword evidence="2 8" id="KW-0489">Methyltransferase</keyword>
<dbReference type="PRINTS" id="PR00508">
    <property type="entry name" value="S21N4MTFRASE"/>
</dbReference>
<dbReference type="InterPro" id="IPR002941">
    <property type="entry name" value="DNA_methylase_N4/N6"/>
</dbReference>
<dbReference type="InterPro" id="IPR003115">
    <property type="entry name" value="ParB_N"/>
</dbReference>
<gene>
    <name evidence="8" type="ORF">SAMN05216452_2175</name>
</gene>
<keyword evidence="9" id="KW-1185">Reference proteome</keyword>
<evidence type="ECO:0000256" key="1">
    <source>
        <dbReference type="ARBA" id="ARBA00006594"/>
    </source>
</evidence>
<proteinExistence type="inferred from homology"/>
<name>A0A1H4KF64_9HYPH</name>
<sequence length="441" mass="48702">MPVISSIIDQRAGSLKENIHNARTHSKKQIKQIAQSIERFGFLSPILADENGIVIAGHGRLAAAKVLQLDVVPTIKVSGLSDVEKRQLLLADNKIAANAGWDRERLAVELSEILVEGGDIELTGFEVAEVDEILLDHETGPSTPEDELPENNSGSTTSRLGDLWILGRHRLLCGDALNARDLDVLCGDARADMVFTDPPYNLAITDIVGRGQTKHREFEMASGEMSNDEFCDFLRESLKQMVARSCNGAIHFICMDWRHVDLLVQECRKQYGSLLNIAVWVKNNGGQGSLYRSQHELIVVARVGETPHRNNVQLGKHGRNRTNVWQFAGVNSFRKGRLEELAFHPTVKPVALIAEAIKDCTQRGDHVLDIFGGSGSTLIACEKVGRRALLIEIDPAYVDTTIRRWEKFTGRDAVHLASGRTFNEIRESGSPNSIGSPGENH</sequence>
<dbReference type="RefSeq" id="WP_090329964.1">
    <property type="nucleotide sequence ID" value="NZ_FNSL01000001.1"/>
</dbReference>
<evidence type="ECO:0000259" key="7">
    <source>
        <dbReference type="SMART" id="SM00470"/>
    </source>
</evidence>
<protein>
    <recommendedName>
        <fullName evidence="5">Methyltransferase</fullName>
        <ecNumber evidence="5">2.1.1.-</ecNumber>
    </recommendedName>
</protein>
<dbReference type="EMBL" id="FNSL01000001">
    <property type="protein sequence ID" value="SEB56708.1"/>
    <property type="molecule type" value="Genomic_DNA"/>
</dbReference>
<dbReference type="CDD" id="cd16403">
    <property type="entry name" value="ParB_N_like_MT"/>
    <property type="match status" value="1"/>
</dbReference>
<dbReference type="SMART" id="SM00470">
    <property type="entry name" value="ParB"/>
    <property type="match status" value="1"/>
</dbReference>
<dbReference type="InterPro" id="IPR002052">
    <property type="entry name" value="DNA_methylase_N6_adenine_CS"/>
</dbReference>
<reference evidence="9" key="1">
    <citation type="submission" date="2016-10" db="EMBL/GenBank/DDBJ databases">
        <authorList>
            <person name="Varghese N."/>
            <person name="Submissions S."/>
        </authorList>
    </citation>
    <scope>NUCLEOTIDE SEQUENCE [LARGE SCALE GENOMIC DNA]</scope>
    <source>
        <strain evidence="9">ES.061</strain>
    </source>
</reference>
<dbReference type="SUPFAM" id="SSF53335">
    <property type="entry name" value="S-adenosyl-L-methionine-dependent methyltransferases"/>
    <property type="match status" value="1"/>
</dbReference>
<comment type="catalytic activity">
    <reaction evidence="4">
        <text>a 2'-deoxyadenosine in DNA + S-adenosyl-L-methionine = an N(6)-methyl-2'-deoxyadenosine in DNA + S-adenosyl-L-homocysteine + H(+)</text>
        <dbReference type="Rhea" id="RHEA:15197"/>
        <dbReference type="Rhea" id="RHEA-COMP:12418"/>
        <dbReference type="Rhea" id="RHEA-COMP:12419"/>
        <dbReference type="ChEBI" id="CHEBI:15378"/>
        <dbReference type="ChEBI" id="CHEBI:57856"/>
        <dbReference type="ChEBI" id="CHEBI:59789"/>
        <dbReference type="ChEBI" id="CHEBI:90615"/>
        <dbReference type="ChEBI" id="CHEBI:90616"/>
        <dbReference type="EC" id="2.1.1.72"/>
    </reaction>
</comment>
<evidence type="ECO:0000256" key="5">
    <source>
        <dbReference type="RuleBase" id="RU362026"/>
    </source>
</evidence>
<dbReference type="PROSITE" id="PS00092">
    <property type="entry name" value="N6_MTASE"/>
    <property type="match status" value="1"/>
</dbReference>